<feature type="transmembrane region" description="Helical" evidence="1">
    <location>
        <begin position="36"/>
        <end position="62"/>
    </location>
</feature>
<evidence type="ECO:0000313" key="3">
    <source>
        <dbReference type="Proteomes" id="UP000030071"/>
    </source>
</evidence>
<keyword evidence="2" id="KW-0614">Plasmid</keyword>
<gene>
    <name evidence="2" type="ORF">IX91_25135</name>
</gene>
<dbReference type="Proteomes" id="UP000030071">
    <property type="component" value="Plasmid p123"/>
</dbReference>
<organism evidence="2 3">
    <name type="scientific">Vibrio tubiashii ATCC 19109</name>
    <dbReference type="NCBI Taxonomy" id="1051646"/>
    <lineage>
        <taxon>Bacteria</taxon>
        <taxon>Pseudomonadati</taxon>
        <taxon>Pseudomonadota</taxon>
        <taxon>Gammaproteobacteria</taxon>
        <taxon>Vibrionales</taxon>
        <taxon>Vibrionaceae</taxon>
        <taxon>Vibrio</taxon>
        <taxon>Vibrio oreintalis group</taxon>
    </lineage>
</organism>
<keyword evidence="1" id="KW-0812">Transmembrane</keyword>
<protein>
    <submittedName>
        <fullName evidence="2">Uncharacterized protein</fullName>
    </submittedName>
</protein>
<dbReference type="AlphaFoldDB" id="A0A0A0SQZ0"/>
<keyword evidence="1" id="KW-0472">Membrane</keyword>
<geneLocation type="plasmid" evidence="2 3">
    <name>p123</name>
</geneLocation>
<sequence>MMMNWFRSPKSYPYIVVATASILMMVILTSGEPVSITFPLLLFMSAKLSVIFGAVEIGLSSIGRYESKEDVYRAISRAISAFGMAMCFMLLIGAYEAAKR</sequence>
<dbReference type="EMBL" id="CP009357">
    <property type="protein sequence ID" value="AIW17352.1"/>
    <property type="molecule type" value="Genomic_DNA"/>
</dbReference>
<accession>A0A0A0SQZ0</accession>
<dbReference type="HOGENOM" id="CLU_2316967_0_0_6"/>
<keyword evidence="1" id="KW-1133">Transmembrane helix</keyword>
<dbReference type="PATRIC" id="fig|1051646.9.peg.4744"/>
<dbReference type="KEGG" id="vtu:IX91_25135"/>
<feature type="transmembrane region" description="Helical" evidence="1">
    <location>
        <begin position="12"/>
        <end position="30"/>
    </location>
</feature>
<feature type="transmembrane region" description="Helical" evidence="1">
    <location>
        <begin position="74"/>
        <end position="95"/>
    </location>
</feature>
<proteinExistence type="predicted"/>
<reference evidence="2 3" key="1">
    <citation type="submission" date="2014-08" db="EMBL/GenBank/DDBJ databases">
        <title>First Complete Genome Sequence of the Shellfish Pathogen Vibrio tubiashii.</title>
        <authorList>
            <person name="Richards G.P."/>
            <person name="Needleman D.S."/>
            <person name="Watson M.A."/>
            <person name="Bono J.L."/>
        </authorList>
    </citation>
    <scope>NUCLEOTIDE SEQUENCE [LARGE SCALE GENOMIC DNA]</scope>
    <source>
        <strain evidence="2 3">ATCC 19109</strain>
        <plasmid evidence="3">Plasmid p123</plasmid>
    </source>
</reference>
<evidence type="ECO:0000256" key="1">
    <source>
        <dbReference type="SAM" id="Phobius"/>
    </source>
</evidence>
<evidence type="ECO:0000313" key="2">
    <source>
        <dbReference type="EMBL" id="AIW17352.1"/>
    </source>
</evidence>
<name>A0A0A0SQZ0_9VIBR</name>